<comment type="caution">
    <text evidence="9">The sequence shown here is derived from an EMBL/GenBank/DDBJ whole genome shotgun (WGS) entry which is preliminary data.</text>
</comment>
<dbReference type="GO" id="GO:0016020">
    <property type="term" value="C:membrane"/>
    <property type="evidence" value="ECO:0007669"/>
    <property type="project" value="UniProtKB-SubCell"/>
</dbReference>
<dbReference type="Gene3D" id="3.30.465.10">
    <property type="match status" value="1"/>
</dbReference>
<dbReference type="InterPro" id="IPR036318">
    <property type="entry name" value="FAD-bd_PCMH-like_sf"/>
</dbReference>
<dbReference type="Pfam" id="PF01565">
    <property type="entry name" value="FAD_binding_4"/>
    <property type="match status" value="1"/>
</dbReference>
<evidence type="ECO:0000256" key="3">
    <source>
        <dbReference type="ARBA" id="ARBA00022692"/>
    </source>
</evidence>
<accession>A0A0M0LS33</accession>
<dbReference type="PANTHER" id="PTHR10801:SF0">
    <property type="entry name" value="DELTA(24)-STEROL REDUCTASE"/>
    <property type="match status" value="1"/>
</dbReference>
<dbReference type="PANTHER" id="PTHR10801">
    <property type="entry name" value="24-DEHYDROCHOLESTEROL REDUCTASE"/>
    <property type="match status" value="1"/>
</dbReference>
<evidence type="ECO:0000256" key="7">
    <source>
        <dbReference type="SAM" id="Phobius"/>
    </source>
</evidence>
<dbReference type="EMBL" id="JWZX01000102">
    <property type="protein sequence ID" value="KOO53717.1"/>
    <property type="molecule type" value="Genomic_DNA"/>
</dbReference>
<dbReference type="GO" id="GO:0005737">
    <property type="term" value="C:cytoplasm"/>
    <property type="evidence" value="ECO:0007669"/>
    <property type="project" value="TreeGrafter"/>
</dbReference>
<keyword evidence="6 7" id="KW-0472">Membrane</keyword>
<dbReference type="GO" id="GO:0000246">
    <property type="term" value="F:Delta24(24-1) sterol reductase activity"/>
    <property type="evidence" value="ECO:0007669"/>
    <property type="project" value="TreeGrafter"/>
</dbReference>
<keyword evidence="10" id="KW-1185">Reference proteome</keyword>
<keyword evidence="4 7" id="KW-1133">Transmembrane helix</keyword>
<dbReference type="GO" id="GO:0050614">
    <property type="term" value="F:Delta24-sterol reductase activity"/>
    <property type="evidence" value="ECO:0007669"/>
    <property type="project" value="UniProtKB-EC"/>
</dbReference>
<dbReference type="SUPFAM" id="SSF56176">
    <property type="entry name" value="FAD-binding/transporter-associated domain-like"/>
    <property type="match status" value="1"/>
</dbReference>
<dbReference type="EC" id="1.3.1.72" evidence="2"/>
<protein>
    <recommendedName>
        <fullName evidence="2">Delta(24)-sterol reductase</fullName>
        <ecNumber evidence="2">1.3.1.72</ecNumber>
    </recommendedName>
</protein>
<name>A0A0M0LS33_9EUKA</name>
<gene>
    <name evidence="9" type="ORF">Ctob_012638</name>
</gene>
<keyword evidence="5" id="KW-0560">Oxidoreductase</keyword>
<dbReference type="InterPro" id="IPR016169">
    <property type="entry name" value="FAD-bd_PCMH_sub2"/>
</dbReference>
<comment type="subcellular location">
    <subcellularLocation>
        <location evidence="1">Membrane</location>
        <topology evidence="1">Single-pass membrane protein</topology>
    </subcellularLocation>
</comment>
<evidence type="ECO:0000256" key="6">
    <source>
        <dbReference type="ARBA" id="ARBA00023136"/>
    </source>
</evidence>
<feature type="domain" description="FAD-binding PCMH-type" evidence="8">
    <location>
        <begin position="54"/>
        <end position="232"/>
    </location>
</feature>
<evidence type="ECO:0000313" key="9">
    <source>
        <dbReference type="EMBL" id="KOO53717.1"/>
    </source>
</evidence>
<proteinExistence type="predicted"/>
<keyword evidence="3 7" id="KW-0812">Transmembrane</keyword>
<reference evidence="10" key="1">
    <citation type="journal article" date="2015" name="PLoS Genet.">
        <title>Genome Sequence and Transcriptome Analyses of Chrysochromulina tobin: Metabolic Tools for Enhanced Algal Fitness in the Prominent Order Prymnesiales (Haptophyceae).</title>
        <authorList>
            <person name="Hovde B.T."/>
            <person name="Deodato C.R."/>
            <person name="Hunsperger H.M."/>
            <person name="Ryken S.A."/>
            <person name="Yost W."/>
            <person name="Jha R.K."/>
            <person name="Patterson J."/>
            <person name="Monnat R.J. Jr."/>
            <person name="Barlow S.B."/>
            <person name="Starkenburg S.R."/>
            <person name="Cattolico R.A."/>
        </authorList>
    </citation>
    <scope>NUCLEOTIDE SEQUENCE</scope>
    <source>
        <strain evidence="10">CCMP291</strain>
    </source>
</reference>
<organism evidence="9 10">
    <name type="scientific">Chrysochromulina tobinii</name>
    <dbReference type="NCBI Taxonomy" id="1460289"/>
    <lineage>
        <taxon>Eukaryota</taxon>
        <taxon>Haptista</taxon>
        <taxon>Haptophyta</taxon>
        <taxon>Prymnesiophyceae</taxon>
        <taxon>Prymnesiales</taxon>
        <taxon>Chrysochromulinaceae</taxon>
        <taxon>Chrysochromulina</taxon>
    </lineage>
</organism>
<evidence type="ECO:0000256" key="5">
    <source>
        <dbReference type="ARBA" id="ARBA00023002"/>
    </source>
</evidence>
<feature type="transmembrane region" description="Helical" evidence="7">
    <location>
        <begin position="30"/>
        <end position="49"/>
    </location>
</feature>
<dbReference type="Proteomes" id="UP000037460">
    <property type="component" value="Unassembled WGS sequence"/>
</dbReference>
<evidence type="ECO:0000313" key="10">
    <source>
        <dbReference type="Proteomes" id="UP000037460"/>
    </source>
</evidence>
<dbReference type="GO" id="GO:0071949">
    <property type="term" value="F:FAD binding"/>
    <property type="evidence" value="ECO:0007669"/>
    <property type="project" value="InterPro"/>
</dbReference>
<sequence length="537" mass="60849">MCNAPATSIGKKPPLGERIFTYVMTEYRSLIVVLFALPLSMMWDFLLYLRWQWAAYTKVPVLHATRVERVVEQIKARPKGMRMCTGRPGWQCMSLSYRNYKSSMHQIDAVVDMIDIVSLDLKSDNMSITVEPLVTTGQLTGALLHLGYTLPVVPEMDDLTVGGLVNGTGIESSSHLEGLFHEQCLAYEVCLADGTVVNATPDNEYSDLFHAIPWSYGTLGMLLSVKIRVVPCKKYVQVTYTPHRDRTAGVAHFAKLAGAGKAAPSFVEALAFSPTELVVMAGEMVDEAPTGVNHLGHWYKPWFYKHCESKLHDGKPSVEYIPLRDYYHRHTKSMFWEMELFLPVGNHPIARVLLGWLLPPKVSFMKLTQTEMTRKLMEETHLAQDFMFPMDTLEECIALSDDLFDRFYPLWLCPHVHRPMPGTIMPDPVRPGPDGSQMYVDLGVYGLPTCVKERPTCHGFDMIKSMRTFEARMRQIGGVEMLYADIFCTKEEFESMYPHKGYRELRAKYGAVGAFPEVYDKINNPDKKAKATVTKSK</sequence>
<dbReference type="InterPro" id="IPR040165">
    <property type="entry name" value="Diminuto-like"/>
</dbReference>
<evidence type="ECO:0000256" key="4">
    <source>
        <dbReference type="ARBA" id="ARBA00022989"/>
    </source>
</evidence>
<dbReference type="AlphaFoldDB" id="A0A0M0LS33"/>
<evidence type="ECO:0000256" key="2">
    <source>
        <dbReference type="ARBA" id="ARBA00012405"/>
    </source>
</evidence>
<dbReference type="OrthoDB" id="415825at2759"/>
<evidence type="ECO:0000259" key="8">
    <source>
        <dbReference type="PROSITE" id="PS51387"/>
    </source>
</evidence>
<dbReference type="InterPro" id="IPR006094">
    <property type="entry name" value="Oxid_FAD_bind_N"/>
</dbReference>
<dbReference type="InterPro" id="IPR016166">
    <property type="entry name" value="FAD-bd_PCMH"/>
</dbReference>
<dbReference type="PROSITE" id="PS51387">
    <property type="entry name" value="FAD_PCMH"/>
    <property type="match status" value="1"/>
</dbReference>
<dbReference type="GO" id="GO:0008202">
    <property type="term" value="P:steroid metabolic process"/>
    <property type="evidence" value="ECO:0007669"/>
    <property type="project" value="TreeGrafter"/>
</dbReference>
<evidence type="ECO:0000256" key="1">
    <source>
        <dbReference type="ARBA" id="ARBA00004167"/>
    </source>
</evidence>